<evidence type="ECO:0000313" key="2">
    <source>
        <dbReference type="EMBL" id="MDC0678777.1"/>
    </source>
</evidence>
<dbReference type="RefSeq" id="WP_272095618.1">
    <property type="nucleotide sequence ID" value="NZ_JAQNDK010000001.1"/>
</dbReference>
<dbReference type="InterPro" id="IPR003346">
    <property type="entry name" value="Transposase_20"/>
</dbReference>
<comment type="caution">
    <text evidence="2">The sequence shown here is derived from an EMBL/GenBank/DDBJ whole genome shotgun (WGS) entry which is preliminary data.</text>
</comment>
<dbReference type="EMBL" id="JAQNDK010000001">
    <property type="protein sequence ID" value="MDC0678777.1"/>
    <property type="molecule type" value="Genomic_DNA"/>
</dbReference>
<name>A0ABT5BXH0_9BACT</name>
<protein>
    <submittedName>
        <fullName evidence="2">Transposase</fullName>
    </submittedName>
</protein>
<evidence type="ECO:0000313" key="3">
    <source>
        <dbReference type="Proteomes" id="UP001217485"/>
    </source>
</evidence>
<proteinExistence type="predicted"/>
<feature type="domain" description="Transposase IS116/IS110/IS902 C-terminal" evidence="1">
    <location>
        <begin position="3"/>
        <end position="36"/>
    </location>
</feature>
<organism evidence="2 3">
    <name type="scientific">Sorangium atrum</name>
    <dbReference type="NCBI Taxonomy" id="2995308"/>
    <lineage>
        <taxon>Bacteria</taxon>
        <taxon>Pseudomonadati</taxon>
        <taxon>Myxococcota</taxon>
        <taxon>Polyangia</taxon>
        <taxon>Polyangiales</taxon>
        <taxon>Polyangiaceae</taxon>
        <taxon>Sorangium</taxon>
    </lineage>
</organism>
<keyword evidence="3" id="KW-1185">Reference proteome</keyword>
<accession>A0ABT5BXH0</accession>
<sequence>MSRVLESCPGLGPIRVAQLMPIVVSPARFRTKRQFWS</sequence>
<dbReference type="Proteomes" id="UP001217485">
    <property type="component" value="Unassembled WGS sequence"/>
</dbReference>
<gene>
    <name evidence="2" type="ORF">POL72_13615</name>
</gene>
<evidence type="ECO:0000259" key="1">
    <source>
        <dbReference type="Pfam" id="PF02371"/>
    </source>
</evidence>
<dbReference type="Pfam" id="PF02371">
    <property type="entry name" value="Transposase_20"/>
    <property type="match status" value="1"/>
</dbReference>
<reference evidence="2 3" key="1">
    <citation type="submission" date="2023-01" db="EMBL/GenBank/DDBJ databases">
        <title>Minimal conservation of predation-associated metabolite biosynthetic gene clusters underscores biosynthetic potential of Myxococcota including descriptions for ten novel species: Archangium lansinium sp. nov., Myxococcus landrumus sp. nov., Nannocystis bai.</title>
        <authorList>
            <person name="Ahearne A."/>
            <person name="Stevens C."/>
            <person name="Dowd S."/>
        </authorList>
    </citation>
    <scope>NUCLEOTIDE SEQUENCE [LARGE SCALE GENOMIC DNA]</scope>
    <source>
        <strain evidence="2 3">WIWO2</strain>
    </source>
</reference>